<gene>
    <name evidence="6" type="ORF">R2D22_21630</name>
</gene>
<feature type="domain" description="HipA-like C-terminal" evidence="4">
    <location>
        <begin position="141"/>
        <end position="378"/>
    </location>
</feature>
<evidence type="ECO:0000313" key="6">
    <source>
        <dbReference type="EMBL" id="WOX23845.1"/>
    </source>
</evidence>
<evidence type="ECO:0000256" key="1">
    <source>
        <dbReference type="ARBA" id="ARBA00010164"/>
    </source>
</evidence>
<sequence>MSVNERRHAVYLYNRRVGTISQRGDYTRFIFTERYLEDPNRPVLGLRFEEQLRDSITSALRLPPWFSNLLPEGVLRRWIADDRKVSPDREMELLAQVGHDLPGAVRVIELPEEDDESDWNFDKDTPSIMPQGSAKHVEWRFSLAGVGLKFSMLRNGDRLTLPAFGEGGDWIVKLPDPDYPNVPHNEFAMMRLASAAGLEVPDTQLVHRDAIQGLPSHVWRGREEWAYAVRRFDRDDSRRRIHIEDLAQVRSFYPDDKYNGNFETVAALIYRGRDLQALQEFTRRLAFNILISNGDAHLKNWSLIYRNPRIPTLSPAYDLVSTEFYRVDEKPENLGLKFGGSRRFDTVNLGLFRRLQARLNVSPADLPETVFEVVERVNLLWREHRDLLSVNPELESSVGASITERRKSLLRV</sequence>
<keyword evidence="3" id="KW-0418">Kinase</keyword>
<keyword evidence="2" id="KW-0808">Transferase</keyword>
<dbReference type="PANTHER" id="PTHR37419:SF1">
    <property type="entry name" value="SERINE_THREONINE-PROTEIN KINASE TOXIN HIPA"/>
    <property type="match status" value="1"/>
</dbReference>
<accession>A0ABZ0LWG2</accession>
<dbReference type="Pfam" id="PF07804">
    <property type="entry name" value="HipA_C"/>
    <property type="match status" value="1"/>
</dbReference>
<dbReference type="EMBL" id="CP137573">
    <property type="protein sequence ID" value="WOX23845.1"/>
    <property type="molecule type" value="Genomic_DNA"/>
</dbReference>
<dbReference type="InterPro" id="IPR052028">
    <property type="entry name" value="HipA_Ser/Thr_kinase"/>
</dbReference>
<evidence type="ECO:0000259" key="5">
    <source>
        <dbReference type="Pfam" id="PF13657"/>
    </source>
</evidence>
<evidence type="ECO:0000256" key="3">
    <source>
        <dbReference type="ARBA" id="ARBA00022777"/>
    </source>
</evidence>
<dbReference type="RefSeq" id="WP_318106162.1">
    <property type="nucleotide sequence ID" value="NZ_CP137573.1"/>
</dbReference>
<dbReference type="InterPro" id="IPR017508">
    <property type="entry name" value="HipA_N1"/>
</dbReference>
<comment type="similarity">
    <text evidence="1">Belongs to the HipA Ser/Thr kinase family.</text>
</comment>
<evidence type="ECO:0000256" key="2">
    <source>
        <dbReference type="ARBA" id="ARBA00022679"/>
    </source>
</evidence>
<keyword evidence="7" id="KW-1185">Reference proteome</keyword>
<dbReference type="InterPro" id="IPR012893">
    <property type="entry name" value="HipA-like_C"/>
</dbReference>
<dbReference type="Gene3D" id="1.10.1070.20">
    <property type="match status" value="1"/>
</dbReference>
<dbReference type="Pfam" id="PF13657">
    <property type="entry name" value="Couple_hipA"/>
    <property type="match status" value="1"/>
</dbReference>
<feature type="domain" description="HipA N-terminal subdomain 1" evidence="5">
    <location>
        <begin position="9"/>
        <end position="107"/>
    </location>
</feature>
<dbReference type="NCBIfam" id="TIGR03071">
    <property type="entry name" value="couple_hipA"/>
    <property type="match status" value="1"/>
</dbReference>
<protein>
    <submittedName>
        <fullName evidence="6">HipA domain-containing protein</fullName>
    </submittedName>
</protein>
<evidence type="ECO:0000313" key="7">
    <source>
        <dbReference type="Proteomes" id="UP001301731"/>
    </source>
</evidence>
<evidence type="ECO:0000259" key="4">
    <source>
        <dbReference type="Pfam" id="PF07804"/>
    </source>
</evidence>
<reference evidence="6 7" key="1">
    <citation type="submission" date="2023-10" db="EMBL/GenBank/DDBJ databases">
        <title>The genome sequence of Streptomyces sp. HUAS YS2.</title>
        <authorList>
            <person name="Mo P."/>
        </authorList>
    </citation>
    <scope>NUCLEOTIDE SEQUENCE [LARGE SCALE GENOMIC DNA]</scope>
    <source>
        <strain evidence="6 7">HUAS YS2</strain>
    </source>
</reference>
<name>A0ABZ0LWG2_9ACTN</name>
<dbReference type="PANTHER" id="PTHR37419">
    <property type="entry name" value="SERINE/THREONINE-PROTEIN KINASE TOXIN HIPA"/>
    <property type="match status" value="1"/>
</dbReference>
<dbReference type="Proteomes" id="UP001301731">
    <property type="component" value="Chromosome"/>
</dbReference>
<proteinExistence type="inferred from homology"/>
<organism evidence="6 7">
    <name type="scientific">Streptomyces solicathayae</name>
    <dbReference type="NCBI Taxonomy" id="3081768"/>
    <lineage>
        <taxon>Bacteria</taxon>
        <taxon>Bacillati</taxon>
        <taxon>Actinomycetota</taxon>
        <taxon>Actinomycetes</taxon>
        <taxon>Kitasatosporales</taxon>
        <taxon>Streptomycetaceae</taxon>
        <taxon>Streptomyces</taxon>
    </lineage>
</organism>